<gene>
    <name evidence="3" type="primary">G4N1E7</name>
</gene>
<evidence type="ECO:0000313" key="3">
    <source>
        <dbReference type="EMBL" id="VWO97017.1"/>
    </source>
</evidence>
<dbReference type="PANTHER" id="PTHR11566:SF21">
    <property type="entry name" value="DYNAMIN RELATED PROTEIN 1, ISOFORM A"/>
    <property type="match status" value="1"/>
</dbReference>
<dbReference type="GO" id="GO:0000266">
    <property type="term" value="P:mitochondrial fission"/>
    <property type="evidence" value="ECO:0007669"/>
    <property type="project" value="TreeGrafter"/>
</dbReference>
<feature type="region of interest" description="Disordered" evidence="1">
    <location>
        <begin position="562"/>
        <end position="593"/>
    </location>
</feature>
<dbReference type="Pfam" id="PF00350">
    <property type="entry name" value="Dynamin_N"/>
    <property type="match status" value="2"/>
</dbReference>
<dbReference type="InterPro" id="IPR001401">
    <property type="entry name" value="Dynamin_GTPase"/>
</dbReference>
<dbReference type="GO" id="GO:0048312">
    <property type="term" value="P:intracellular distribution of mitochondria"/>
    <property type="evidence" value="ECO:0007669"/>
    <property type="project" value="TreeGrafter"/>
</dbReference>
<sequence length="616" mass="65917">MSSTFGFLRRPGRTSTGSSSGHNNQNDNSGDDNNGDQSGSSSTSTPSPPSGLGSPAGTLGSANGTTPGSGSSRENGPPDNILNSRYASARRELLELVRDLHALGHAKALDVPQIAVIGKQSAGKSSLVEAVAGVSSLPSSSSIAALINMNALAYAHRSTSPVTRGRVPGTVPVIPIPLSRPLRLTMVTSSCPMECTLLTSSEKWSCSISLRGDGINTAFSPEITTKADVELWIRRAQAAVLCPHLSRDRFKSMSRETIKQVSDHTADSEVKRFSNTVVEVKILDPDGTDLVFVDLPGLIPNADDEIVKQVEDMVNEYISQPSTIILVTVPAEDDLENQKAMKLAKDADPDGQRTIGVVTKADKIGAGETGRQKAWRDIFAGSAKEHKLSLGYYAVRLPTDEERARQVTPAQARVQAARVFDTVAPWKDVKALPGPLGWGTHANASPGIPRLKAAVDQLLASCLADLAKLPARPQVDSATEIVMLAQRFCKAVEQTVDGTSDDKSFVHESRTRYRALKRAIRCTAPDFRPFENPAEYGRPPAPLSQRREDDFVDLPLVPTAGPESEGVLEYSRSATPVSRISPVPSETDPEEEGVVMGVLDVRRVIQECVAPRGQGP</sequence>
<dbReference type="GO" id="GO:0008017">
    <property type="term" value="F:microtubule binding"/>
    <property type="evidence" value="ECO:0007669"/>
    <property type="project" value="TreeGrafter"/>
</dbReference>
<dbReference type="GO" id="GO:0005739">
    <property type="term" value="C:mitochondrion"/>
    <property type="evidence" value="ECO:0007669"/>
    <property type="project" value="TreeGrafter"/>
</dbReference>
<accession>A0A5K1JXH2</accession>
<reference evidence="3" key="1">
    <citation type="submission" date="2019-10" db="EMBL/GenBank/DDBJ databases">
        <authorList>
            <person name="Nor Muhammad N."/>
        </authorList>
    </citation>
    <scope>NUCLEOTIDE SEQUENCE</scope>
</reference>
<dbReference type="SMART" id="SM00053">
    <property type="entry name" value="DYNc"/>
    <property type="match status" value="1"/>
</dbReference>
<dbReference type="CDD" id="cd08771">
    <property type="entry name" value="DLP_1"/>
    <property type="match status" value="1"/>
</dbReference>
<dbReference type="GO" id="GO:0016020">
    <property type="term" value="C:membrane"/>
    <property type="evidence" value="ECO:0007669"/>
    <property type="project" value="TreeGrafter"/>
</dbReference>
<dbReference type="InterPro" id="IPR027417">
    <property type="entry name" value="P-loop_NTPase"/>
</dbReference>
<dbReference type="SUPFAM" id="SSF52540">
    <property type="entry name" value="P-loop containing nucleoside triphosphate hydrolases"/>
    <property type="match status" value="1"/>
</dbReference>
<dbReference type="GO" id="GO:0005525">
    <property type="term" value="F:GTP binding"/>
    <property type="evidence" value="ECO:0007669"/>
    <property type="project" value="InterPro"/>
</dbReference>
<feature type="compositionally biased region" description="Low complexity" evidence="1">
    <location>
        <begin position="35"/>
        <end position="62"/>
    </location>
</feature>
<evidence type="ECO:0000259" key="2">
    <source>
        <dbReference type="PROSITE" id="PS51718"/>
    </source>
</evidence>
<dbReference type="PROSITE" id="PS51718">
    <property type="entry name" value="G_DYNAMIN_2"/>
    <property type="match status" value="1"/>
</dbReference>
<dbReference type="PANTHER" id="PTHR11566">
    <property type="entry name" value="DYNAMIN"/>
    <property type="match status" value="1"/>
</dbReference>
<dbReference type="Gene3D" id="3.40.50.300">
    <property type="entry name" value="P-loop containing nucleotide triphosphate hydrolases"/>
    <property type="match status" value="1"/>
</dbReference>
<proteinExistence type="predicted"/>
<dbReference type="EMBL" id="LR726071">
    <property type="protein sequence ID" value="VWO97017.1"/>
    <property type="molecule type" value="Genomic_DNA"/>
</dbReference>
<evidence type="ECO:0000256" key="1">
    <source>
        <dbReference type="SAM" id="MobiDB-lite"/>
    </source>
</evidence>
<feature type="compositionally biased region" description="Low complexity" evidence="1">
    <location>
        <begin position="13"/>
        <end position="28"/>
    </location>
</feature>
<organism evidence="3">
    <name type="scientific">Ganoderma boninense</name>
    <dbReference type="NCBI Taxonomy" id="34458"/>
    <lineage>
        <taxon>Eukaryota</taxon>
        <taxon>Fungi</taxon>
        <taxon>Dikarya</taxon>
        <taxon>Basidiomycota</taxon>
        <taxon>Agaricomycotina</taxon>
        <taxon>Agaricomycetes</taxon>
        <taxon>Polyporales</taxon>
        <taxon>Polyporaceae</taxon>
        <taxon>Ganoderma</taxon>
    </lineage>
</organism>
<dbReference type="GO" id="GO:0016559">
    <property type="term" value="P:peroxisome fission"/>
    <property type="evidence" value="ECO:0007669"/>
    <property type="project" value="TreeGrafter"/>
</dbReference>
<feature type="compositionally biased region" description="Polar residues" evidence="1">
    <location>
        <begin position="63"/>
        <end position="74"/>
    </location>
</feature>
<feature type="domain" description="Dynamin-type G" evidence="2">
    <location>
        <begin position="108"/>
        <end position="449"/>
    </location>
</feature>
<name>A0A5K1JXH2_9APHY</name>
<protein>
    <submittedName>
        <fullName evidence="3">Vacuolar protein sorting-associated protein 1</fullName>
    </submittedName>
</protein>
<dbReference type="AlphaFoldDB" id="A0A5K1JXH2"/>
<feature type="region of interest" description="Disordered" evidence="1">
    <location>
        <begin position="1"/>
        <end position="83"/>
    </location>
</feature>
<dbReference type="InterPro" id="IPR030381">
    <property type="entry name" value="G_DYNAMIN_dom"/>
</dbReference>
<dbReference type="GO" id="GO:0005874">
    <property type="term" value="C:microtubule"/>
    <property type="evidence" value="ECO:0007669"/>
    <property type="project" value="TreeGrafter"/>
</dbReference>
<dbReference type="GO" id="GO:0006897">
    <property type="term" value="P:endocytosis"/>
    <property type="evidence" value="ECO:0007669"/>
    <property type="project" value="TreeGrafter"/>
</dbReference>
<dbReference type="InterPro" id="IPR022812">
    <property type="entry name" value="Dynamin"/>
</dbReference>
<dbReference type="GO" id="GO:0003924">
    <property type="term" value="F:GTPase activity"/>
    <property type="evidence" value="ECO:0007669"/>
    <property type="project" value="InterPro"/>
</dbReference>
<dbReference type="InterPro" id="IPR045063">
    <property type="entry name" value="Dynamin_N"/>
</dbReference>